<dbReference type="InterPro" id="IPR036396">
    <property type="entry name" value="Cyt_P450_sf"/>
</dbReference>
<accession>A0ABP8DPV4</accession>
<dbReference type="Gene3D" id="1.10.630.10">
    <property type="entry name" value="Cytochrome P450"/>
    <property type="match status" value="1"/>
</dbReference>
<gene>
    <name evidence="3" type="ORF">GCM10022255_093600</name>
</gene>
<keyword evidence="2" id="KW-0349">Heme</keyword>
<dbReference type="Proteomes" id="UP001500620">
    <property type="component" value="Unassembled WGS sequence"/>
</dbReference>
<evidence type="ECO:0000313" key="3">
    <source>
        <dbReference type="EMBL" id="GAA4261341.1"/>
    </source>
</evidence>
<dbReference type="InterPro" id="IPR002397">
    <property type="entry name" value="Cyt_P450_B"/>
</dbReference>
<dbReference type="InterPro" id="IPR017972">
    <property type="entry name" value="Cyt_P450_CS"/>
</dbReference>
<dbReference type="PRINTS" id="PR00359">
    <property type="entry name" value="BP450"/>
</dbReference>
<organism evidence="3 4">
    <name type="scientific">Dactylosporangium darangshiense</name>
    <dbReference type="NCBI Taxonomy" id="579108"/>
    <lineage>
        <taxon>Bacteria</taxon>
        <taxon>Bacillati</taxon>
        <taxon>Actinomycetota</taxon>
        <taxon>Actinomycetes</taxon>
        <taxon>Micromonosporales</taxon>
        <taxon>Micromonosporaceae</taxon>
        <taxon>Dactylosporangium</taxon>
    </lineage>
</organism>
<keyword evidence="2" id="KW-0503">Monooxygenase</keyword>
<dbReference type="InterPro" id="IPR001128">
    <property type="entry name" value="Cyt_P450"/>
</dbReference>
<dbReference type="CDD" id="cd20625">
    <property type="entry name" value="CYP164-like"/>
    <property type="match status" value="1"/>
</dbReference>
<evidence type="ECO:0000313" key="4">
    <source>
        <dbReference type="Proteomes" id="UP001500620"/>
    </source>
</evidence>
<dbReference type="PROSITE" id="PS00086">
    <property type="entry name" value="CYTOCHROME_P450"/>
    <property type="match status" value="1"/>
</dbReference>
<name>A0ABP8DPV4_9ACTN</name>
<dbReference type="SUPFAM" id="SSF48264">
    <property type="entry name" value="Cytochrome P450"/>
    <property type="match status" value="1"/>
</dbReference>
<proteinExistence type="inferred from homology"/>
<keyword evidence="2" id="KW-0560">Oxidoreductase</keyword>
<dbReference type="PANTHER" id="PTHR46696:SF1">
    <property type="entry name" value="CYTOCHROME P450 YJIB-RELATED"/>
    <property type="match status" value="1"/>
</dbReference>
<evidence type="ECO:0000256" key="2">
    <source>
        <dbReference type="RuleBase" id="RU000461"/>
    </source>
</evidence>
<protein>
    <submittedName>
        <fullName evidence="3">Cytochrome P450</fullName>
    </submittedName>
</protein>
<reference evidence="4" key="1">
    <citation type="journal article" date="2019" name="Int. J. Syst. Evol. Microbiol.">
        <title>The Global Catalogue of Microorganisms (GCM) 10K type strain sequencing project: providing services to taxonomists for standard genome sequencing and annotation.</title>
        <authorList>
            <consortium name="The Broad Institute Genomics Platform"/>
            <consortium name="The Broad Institute Genome Sequencing Center for Infectious Disease"/>
            <person name="Wu L."/>
            <person name="Ma J."/>
        </authorList>
    </citation>
    <scope>NUCLEOTIDE SEQUENCE [LARGE SCALE GENOMIC DNA]</scope>
    <source>
        <strain evidence="4">JCM 17441</strain>
    </source>
</reference>
<sequence length="423" mass="47362">MATASVFEQVLDYTNRADPYPLYRQLRTTPVVREADGNYVVSRYRDIVALLHDPRTSSRDVVKLGGFISTDPPEHDHMRRLMNRHYGPPETPDRIDRMGPDLMNIVTGLIDSFTGRTEVDLVDDFAYPLPVTAICRLLGVPVEDEPRFHVWADAIVEGLGPQAQGFEEARRHADDAFAEMGQYFATLIDAHHQLPGEDLLSAMVTDDRTWEGMSRAALLSNASLLLIAGHETTVNLITNGMLTLLRHPDMLDRIRQEPDFVIRTVEELLRYEPPVHMLIRKALDDIEVAGTTIPAGATMQLVLASGSRDPDHVRDPDRFDPDRHDLERMDFSPEESQHLGFGGGVHHCFGAPLARLETQIALTELARRLENPRLLADPPPYRPNPVLRGPRHLPVGFDHVRSAQELGILGGRAPTKVATRQHG</sequence>
<evidence type="ECO:0000256" key="1">
    <source>
        <dbReference type="ARBA" id="ARBA00010617"/>
    </source>
</evidence>
<comment type="similarity">
    <text evidence="1 2">Belongs to the cytochrome P450 family.</text>
</comment>
<dbReference type="PRINTS" id="PR00385">
    <property type="entry name" value="P450"/>
</dbReference>
<keyword evidence="2" id="KW-0408">Iron</keyword>
<dbReference type="Pfam" id="PF00067">
    <property type="entry name" value="p450"/>
    <property type="match status" value="1"/>
</dbReference>
<comment type="caution">
    <text evidence="3">The sequence shown here is derived from an EMBL/GenBank/DDBJ whole genome shotgun (WGS) entry which is preliminary data.</text>
</comment>
<dbReference type="RefSeq" id="WP_345138246.1">
    <property type="nucleotide sequence ID" value="NZ_BAABAT010000045.1"/>
</dbReference>
<keyword evidence="2" id="KW-0479">Metal-binding</keyword>
<dbReference type="EMBL" id="BAABAT010000045">
    <property type="protein sequence ID" value="GAA4261341.1"/>
    <property type="molecule type" value="Genomic_DNA"/>
</dbReference>
<dbReference type="PANTHER" id="PTHR46696">
    <property type="entry name" value="P450, PUTATIVE (EUROFUNG)-RELATED"/>
    <property type="match status" value="1"/>
</dbReference>
<keyword evidence="4" id="KW-1185">Reference proteome</keyword>